<reference evidence="2" key="1">
    <citation type="submission" date="2022-01" db="EMBL/GenBank/DDBJ databases">
        <authorList>
            <person name="King R."/>
        </authorList>
    </citation>
    <scope>NUCLEOTIDE SEQUENCE</scope>
</reference>
<dbReference type="EMBL" id="OV725081">
    <property type="protein sequence ID" value="CAH1403379.1"/>
    <property type="molecule type" value="Genomic_DNA"/>
</dbReference>
<name>A0A9P0HJQ6_NEZVI</name>
<evidence type="ECO:0000313" key="3">
    <source>
        <dbReference type="Proteomes" id="UP001152798"/>
    </source>
</evidence>
<evidence type="ECO:0000313" key="2">
    <source>
        <dbReference type="EMBL" id="CAH1403379.1"/>
    </source>
</evidence>
<feature type="region of interest" description="Disordered" evidence="1">
    <location>
        <begin position="1"/>
        <end position="40"/>
    </location>
</feature>
<gene>
    <name evidence="2" type="ORF">NEZAVI_LOCUS11992</name>
</gene>
<dbReference type="AlphaFoldDB" id="A0A9P0HJQ6"/>
<evidence type="ECO:0000256" key="1">
    <source>
        <dbReference type="SAM" id="MobiDB-lite"/>
    </source>
</evidence>
<sequence>MHCLGGLRADAPPDGSAKRGLPTKETRKRSAPVAQCPGTPWDMSYPPGHVVTCHRCGGYKVRPQVPTYSQSILGAMEIQTCACVVLSSTFTLSVLS</sequence>
<dbReference type="Proteomes" id="UP001152798">
    <property type="component" value="Chromosome 5"/>
</dbReference>
<accession>A0A9P0HJQ6</accession>
<proteinExistence type="predicted"/>
<protein>
    <submittedName>
        <fullName evidence="2">Uncharacterized protein</fullName>
    </submittedName>
</protein>
<organism evidence="2 3">
    <name type="scientific">Nezara viridula</name>
    <name type="common">Southern green stink bug</name>
    <name type="synonym">Cimex viridulus</name>
    <dbReference type="NCBI Taxonomy" id="85310"/>
    <lineage>
        <taxon>Eukaryota</taxon>
        <taxon>Metazoa</taxon>
        <taxon>Ecdysozoa</taxon>
        <taxon>Arthropoda</taxon>
        <taxon>Hexapoda</taxon>
        <taxon>Insecta</taxon>
        <taxon>Pterygota</taxon>
        <taxon>Neoptera</taxon>
        <taxon>Paraneoptera</taxon>
        <taxon>Hemiptera</taxon>
        <taxon>Heteroptera</taxon>
        <taxon>Panheteroptera</taxon>
        <taxon>Pentatomomorpha</taxon>
        <taxon>Pentatomoidea</taxon>
        <taxon>Pentatomidae</taxon>
        <taxon>Pentatominae</taxon>
        <taxon>Nezara</taxon>
    </lineage>
</organism>
<keyword evidence="3" id="KW-1185">Reference proteome</keyword>